<name>K0SV54_THAOC</name>
<dbReference type="Proteomes" id="UP000266841">
    <property type="component" value="Unassembled WGS sequence"/>
</dbReference>
<reference evidence="2 3" key="1">
    <citation type="journal article" date="2012" name="Genome Biol.">
        <title>Genome and low-iron response of an oceanic diatom adapted to chronic iron limitation.</title>
        <authorList>
            <person name="Lommer M."/>
            <person name="Specht M."/>
            <person name="Roy A.S."/>
            <person name="Kraemer L."/>
            <person name="Andreson R."/>
            <person name="Gutowska M.A."/>
            <person name="Wolf J."/>
            <person name="Bergner S.V."/>
            <person name="Schilhabel M.B."/>
            <person name="Klostermeier U.C."/>
            <person name="Beiko R.G."/>
            <person name="Rosenstiel P."/>
            <person name="Hippler M."/>
            <person name="Laroche J."/>
        </authorList>
    </citation>
    <scope>NUCLEOTIDE SEQUENCE [LARGE SCALE GENOMIC DNA]</scope>
    <source>
        <strain evidence="2 3">CCMP1005</strain>
    </source>
</reference>
<feature type="region of interest" description="Disordered" evidence="1">
    <location>
        <begin position="56"/>
        <end position="96"/>
    </location>
</feature>
<feature type="compositionally biased region" description="Basic residues" evidence="1">
    <location>
        <begin position="80"/>
        <end position="96"/>
    </location>
</feature>
<dbReference type="EMBL" id="AGNL01010242">
    <property type="protein sequence ID" value="EJK69305.1"/>
    <property type="molecule type" value="Genomic_DNA"/>
</dbReference>
<dbReference type="AlphaFoldDB" id="K0SV54"/>
<evidence type="ECO:0000313" key="3">
    <source>
        <dbReference type="Proteomes" id="UP000266841"/>
    </source>
</evidence>
<organism evidence="2 3">
    <name type="scientific">Thalassiosira oceanica</name>
    <name type="common">Marine diatom</name>
    <dbReference type="NCBI Taxonomy" id="159749"/>
    <lineage>
        <taxon>Eukaryota</taxon>
        <taxon>Sar</taxon>
        <taxon>Stramenopiles</taxon>
        <taxon>Ochrophyta</taxon>
        <taxon>Bacillariophyta</taxon>
        <taxon>Coscinodiscophyceae</taxon>
        <taxon>Thalassiosirophycidae</taxon>
        <taxon>Thalassiosirales</taxon>
        <taxon>Thalassiosiraceae</taxon>
        <taxon>Thalassiosira</taxon>
    </lineage>
</organism>
<protein>
    <submittedName>
        <fullName evidence="2">Uncharacterized protein</fullName>
    </submittedName>
</protein>
<sequence length="96" mass="10985">MLSPRRHAVYINGMCTGRRLDLLASWRVDDGRTVSTLACFCFVASMLRSVWKQNESLGHADRRSQRSSQPGPYHGDRPGQIRKQKVKTPKRSTRVE</sequence>
<gene>
    <name evidence="2" type="ORF">THAOC_09448</name>
</gene>
<comment type="caution">
    <text evidence="2">The sequence shown here is derived from an EMBL/GenBank/DDBJ whole genome shotgun (WGS) entry which is preliminary data.</text>
</comment>
<proteinExistence type="predicted"/>
<evidence type="ECO:0000313" key="2">
    <source>
        <dbReference type="EMBL" id="EJK69305.1"/>
    </source>
</evidence>
<accession>K0SV54</accession>
<keyword evidence="3" id="KW-1185">Reference proteome</keyword>
<evidence type="ECO:0000256" key="1">
    <source>
        <dbReference type="SAM" id="MobiDB-lite"/>
    </source>
</evidence>